<dbReference type="AlphaFoldDB" id="A0A0E9Q5N4"/>
<reference evidence="1" key="1">
    <citation type="submission" date="2014-11" db="EMBL/GenBank/DDBJ databases">
        <authorList>
            <person name="Amaro Gonzalez C."/>
        </authorList>
    </citation>
    <scope>NUCLEOTIDE SEQUENCE</scope>
</reference>
<organism evidence="1">
    <name type="scientific">Anguilla anguilla</name>
    <name type="common">European freshwater eel</name>
    <name type="synonym">Muraena anguilla</name>
    <dbReference type="NCBI Taxonomy" id="7936"/>
    <lineage>
        <taxon>Eukaryota</taxon>
        <taxon>Metazoa</taxon>
        <taxon>Chordata</taxon>
        <taxon>Craniata</taxon>
        <taxon>Vertebrata</taxon>
        <taxon>Euteleostomi</taxon>
        <taxon>Actinopterygii</taxon>
        <taxon>Neopterygii</taxon>
        <taxon>Teleostei</taxon>
        <taxon>Anguilliformes</taxon>
        <taxon>Anguillidae</taxon>
        <taxon>Anguilla</taxon>
    </lineage>
</organism>
<dbReference type="EMBL" id="GBXM01097174">
    <property type="protein sequence ID" value="JAH11403.1"/>
    <property type="molecule type" value="Transcribed_RNA"/>
</dbReference>
<name>A0A0E9Q5N4_ANGAN</name>
<evidence type="ECO:0000313" key="1">
    <source>
        <dbReference type="EMBL" id="JAH11403.1"/>
    </source>
</evidence>
<accession>A0A0E9Q5N4</accession>
<sequence length="31" mass="3411">MVARSYDHAIRVELKFHGHGPSLTGGENFAI</sequence>
<protein>
    <submittedName>
        <fullName evidence="1">Uncharacterized protein</fullName>
    </submittedName>
</protein>
<reference evidence="1" key="2">
    <citation type="journal article" date="2015" name="Fish Shellfish Immunol.">
        <title>Early steps in the European eel (Anguilla anguilla)-Vibrio vulnificus interaction in the gills: Role of the RtxA13 toxin.</title>
        <authorList>
            <person name="Callol A."/>
            <person name="Pajuelo D."/>
            <person name="Ebbesson L."/>
            <person name="Teles M."/>
            <person name="MacKenzie S."/>
            <person name="Amaro C."/>
        </authorList>
    </citation>
    <scope>NUCLEOTIDE SEQUENCE</scope>
</reference>
<proteinExistence type="predicted"/>